<dbReference type="InterPro" id="IPR006195">
    <property type="entry name" value="aa-tRNA-synth_II"/>
</dbReference>
<accession>A0A1X7G9Z6</accession>
<dbReference type="AlphaFoldDB" id="A0A1X7G9Z6"/>
<evidence type="ECO:0000256" key="3">
    <source>
        <dbReference type="ARBA" id="ARBA00010728"/>
    </source>
</evidence>
<evidence type="ECO:0000313" key="18">
    <source>
        <dbReference type="Proteomes" id="UP000192903"/>
    </source>
</evidence>
<comment type="function">
    <text evidence="12">Catalyzes the attachment of serine to tRNA(Ser). Is also able to aminoacylate tRNA(Sec) with serine, to form the misacylated tRNA L-seryl-tRNA(Sec), which will be further converted into selenocysteinyl-tRNA(Sec).</text>
</comment>
<dbReference type="Pfam" id="PF00587">
    <property type="entry name" value="tRNA-synt_2b"/>
    <property type="match status" value="1"/>
</dbReference>
<evidence type="ECO:0000256" key="1">
    <source>
        <dbReference type="ARBA" id="ARBA00004496"/>
    </source>
</evidence>
<feature type="binding site" evidence="12 13">
    <location>
        <position position="285"/>
    </location>
    <ligand>
        <name>L-serine</name>
        <dbReference type="ChEBI" id="CHEBI:33384"/>
    </ligand>
</feature>
<comment type="subcellular location">
    <subcellularLocation>
        <location evidence="1 12">Cytoplasm</location>
    </subcellularLocation>
</comment>
<dbReference type="SUPFAM" id="SSF55681">
    <property type="entry name" value="Class II aaRS and biotin synthetases"/>
    <property type="match status" value="1"/>
</dbReference>
<feature type="binding site" evidence="12">
    <location>
        <begin position="231"/>
        <end position="233"/>
    </location>
    <ligand>
        <name>L-serine</name>
        <dbReference type="ChEBI" id="CHEBI:33384"/>
    </ligand>
</feature>
<evidence type="ECO:0000256" key="6">
    <source>
        <dbReference type="ARBA" id="ARBA00022741"/>
    </source>
</evidence>
<dbReference type="GO" id="GO:0006434">
    <property type="term" value="P:seryl-tRNA aminoacylation"/>
    <property type="evidence" value="ECO:0007669"/>
    <property type="project" value="UniProtKB-UniRule"/>
</dbReference>
<feature type="domain" description="Aminoacyl-transfer RNA synthetases class-II family profile" evidence="16">
    <location>
        <begin position="173"/>
        <end position="410"/>
    </location>
</feature>
<dbReference type="Proteomes" id="UP000192903">
    <property type="component" value="Unassembled WGS sequence"/>
</dbReference>
<comment type="pathway">
    <text evidence="2 12">Aminoacyl-tRNA biosynthesis; selenocysteinyl-tRNA(Sec) biosynthesis; L-seryl-tRNA(Sec) from L-serine and tRNA(Sec): step 1/1.</text>
</comment>
<comment type="subunit">
    <text evidence="12">Homodimer. The tRNA molecule binds across the dimer.</text>
</comment>
<dbReference type="InterPro" id="IPR045864">
    <property type="entry name" value="aa-tRNA-synth_II/BPL/LPL"/>
</dbReference>
<comment type="catalytic activity">
    <reaction evidence="11 12">
        <text>tRNA(Ser) + L-serine + ATP = L-seryl-tRNA(Ser) + AMP + diphosphate + H(+)</text>
        <dbReference type="Rhea" id="RHEA:12292"/>
        <dbReference type="Rhea" id="RHEA-COMP:9669"/>
        <dbReference type="Rhea" id="RHEA-COMP:9703"/>
        <dbReference type="ChEBI" id="CHEBI:15378"/>
        <dbReference type="ChEBI" id="CHEBI:30616"/>
        <dbReference type="ChEBI" id="CHEBI:33019"/>
        <dbReference type="ChEBI" id="CHEBI:33384"/>
        <dbReference type="ChEBI" id="CHEBI:78442"/>
        <dbReference type="ChEBI" id="CHEBI:78533"/>
        <dbReference type="ChEBI" id="CHEBI:456215"/>
        <dbReference type="EC" id="6.1.1.11"/>
    </reaction>
</comment>
<dbReference type="OrthoDB" id="9804647at2"/>
<dbReference type="InterPro" id="IPR042103">
    <property type="entry name" value="SerRS_1_N_sf"/>
</dbReference>
<feature type="binding site" evidence="13">
    <location>
        <position position="231"/>
    </location>
    <ligand>
        <name>L-serine</name>
        <dbReference type="ChEBI" id="CHEBI:33384"/>
    </ligand>
</feature>
<feature type="binding site" evidence="12 14">
    <location>
        <begin position="349"/>
        <end position="352"/>
    </location>
    <ligand>
        <name>ATP</name>
        <dbReference type="ChEBI" id="CHEBI:30616"/>
    </ligand>
</feature>
<dbReference type="CDD" id="cd00770">
    <property type="entry name" value="SerRS_core"/>
    <property type="match status" value="1"/>
</dbReference>
<dbReference type="EC" id="6.1.1.11" evidence="12"/>
<gene>
    <name evidence="12" type="primary">serS</name>
    <name evidence="17" type="ORF">SAMN02982989_3465</name>
</gene>
<dbReference type="Gene3D" id="3.30.930.10">
    <property type="entry name" value="Bira Bifunctional Protein, Domain 2"/>
    <property type="match status" value="1"/>
</dbReference>
<feature type="binding site" evidence="13">
    <location>
        <position position="262"/>
    </location>
    <ligand>
        <name>L-serine</name>
        <dbReference type="ChEBI" id="CHEBI:33384"/>
    </ligand>
</feature>
<feature type="binding site" evidence="12">
    <location>
        <position position="385"/>
    </location>
    <ligand>
        <name>L-serine</name>
        <dbReference type="ChEBI" id="CHEBI:33384"/>
    </ligand>
</feature>
<dbReference type="InterPro" id="IPR002317">
    <property type="entry name" value="Ser-tRNA-ligase_type_1"/>
</dbReference>
<keyword evidence="8 12" id="KW-0648">Protein biosynthesis</keyword>
<comment type="similarity">
    <text evidence="3 12">Belongs to the class-II aminoacyl-tRNA synthetase family. Type-1 seryl-tRNA synthetase subfamily.</text>
</comment>
<name>A0A1X7G9Z6_9HYPH</name>
<keyword evidence="18" id="KW-1185">Reference proteome</keyword>
<dbReference type="PRINTS" id="PR00981">
    <property type="entry name" value="TRNASYNTHSER"/>
</dbReference>
<reference evidence="18" key="1">
    <citation type="submission" date="2017-04" db="EMBL/GenBank/DDBJ databases">
        <authorList>
            <person name="Varghese N."/>
            <person name="Submissions S."/>
        </authorList>
    </citation>
    <scope>NUCLEOTIDE SEQUENCE [LARGE SCALE GENOMIC DNA]</scope>
    <source>
        <strain evidence="18">B4P</strain>
    </source>
</reference>
<dbReference type="EMBL" id="FXAF01000011">
    <property type="protein sequence ID" value="SMF66403.1"/>
    <property type="molecule type" value="Genomic_DNA"/>
</dbReference>
<keyword evidence="7 12" id="KW-0067">ATP-binding</keyword>
<evidence type="ECO:0000256" key="11">
    <source>
        <dbReference type="ARBA" id="ARBA00048823"/>
    </source>
</evidence>
<keyword evidence="4 12" id="KW-0963">Cytoplasm</keyword>
<evidence type="ECO:0000256" key="4">
    <source>
        <dbReference type="ARBA" id="ARBA00022490"/>
    </source>
</evidence>
<evidence type="ECO:0000256" key="10">
    <source>
        <dbReference type="ARBA" id="ARBA00047929"/>
    </source>
</evidence>
<dbReference type="InterPro" id="IPR033729">
    <property type="entry name" value="SerRS_core"/>
</dbReference>
<keyword evidence="9 12" id="KW-0030">Aminoacyl-tRNA synthetase</keyword>
<dbReference type="Gene3D" id="1.10.287.40">
    <property type="entry name" value="Serine-tRNA synthetase, tRNA binding domain"/>
    <property type="match status" value="1"/>
</dbReference>
<dbReference type="SUPFAM" id="SSF46589">
    <property type="entry name" value="tRNA-binding arm"/>
    <property type="match status" value="1"/>
</dbReference>
<evidence type="ECO:0000256" key="14">
    <source>
        <dbReference type="PIRSR" id="PIRSR001529-2"/>
    </source>
</evidence>
<dbReference type="PANTHER" id="PTHR43697:SF1">
    <property type="entry name" value="SERINE--TRNA LIGASE"/>
    <property type="match status" value="1"/>
</dbReference>
<dbReference type="Pfam" id="PF02403">
    <property type="entry name" value="Seryl_tRNA_N"/>
    <property type="match status" value="1"/>
</dbReference>
<dbReference type="InterPro" id="IPR002314">
    <property type="entry name" value="aa-tRNA-synt_IIb"/>
</dbReference>
<dbReference type="STRING" id="464029.SAMN02982989_3465"/>
<evidence type="ECO:0000256" key="13">
    <source>
        <dbReference type="PIRSR" id="PIRSR001529-1"/>
    </source>
</evidence>
<evidence type="ECO:0000313" key="17">
    <source>
        <dbReference type="EMBL" id="SMF66403.1"/>
    </source>
</evidence>
<evidence type="ECO:0000256" key="8">
    <source>
        <dbReference type="ARBA" id="ARBA00022917"/>
    </source>
</evidence>
<dbReference type="HAMAP" id="MF_00176">
    <property type="entry name" value="Ser_tRNA_synth_type1"/>
    <property type="match status" value="1"/>
</dbReference>
<evidence type="ECO:0000256" key="12">
    <source>
        <dbReference type="HAMAP-Rule" id="MF_00176"/>
    </source>
</evidence>
<protein>
    <recommendedName>
        <fullName evidence="12">Serine--tRNA ligase</fullName>
        <ecNumber evidence="12">6.1.1.11</ecNumber>
    </recommendedName>
    <alternativeName>
        <fullName evidence="12">Seryl-tRNA synthetase</fullName>
        <shortName evidence="12">SerRS</shortName>
    </alternativeName>
    <alternativeName>
        <fullName evidence="12">Seryl-tRNA(Ser/Sec) synthetase</fullName>
    </alternativeName>
</protein>
<keyword evidence="5 12" id="KW-0436">Ligase</keyword>
<dbReference type="PIRSF" id="PIRSF001529">
    <property type="entry name" value="Ser-tRNA-synth_IIa"/>
    <property type="match status" value="1"/>
</dbReference>
<feature type="binding site" evidence="12 14">
    <location>
        <begin position="262"/>
        <end position="264"/>
    </location>
    <ligand>
        <name>ATP</name>
        <dbReference type="ChEBI" id="CHEBI:30616"/>
    </ligand>
</feature>
<evidence type="ECO:0000256" key="9">
    <source>
        <dbReference type="ARBA" id="ARBA00023146"/>
    </source>
</evidence>
<evidence type="ECO:0000256" key="5">
    <source>
        <dbReference type="ARBA" id="ARBA00022598"/>
    </source>
</evidence>
<dbReference type="GO" id="GO:0004828">
    <property type="term" value="F:serine-tRNA ligase activity"/>
    <property type="evidence" value="ECO:0007669"/>
    <property type="project" value="UniProtKB-UniRule"/>
</dbReference>
<dbReference type="NCBIfam" id="TIGR00414">
    <property type="entry name" value="serS"/>
    <property type="match status" value="1"/>
</dbReference>
<dbReference type="RefSeq" id="WP_085424158.1">
    <property type="nucleotide sequence ID" value="NZ_FXAF01000011.1"/>
</dbReference>
<dbReference type="PROSITE" id="PS50862">
    <property type="entry name" value="AA_TRNA_LIGASE_II"/>
    <property type="match status" value="1"/>
</dbReference>
<feature type="binding site" evidence="13">
    <location>
        <position position="383"/>
    </location>
    <ligand>
        <name>L-serine</name>
        <dbReference type="ChEBI" id="CHEBI:33384"/>
    </ligand>
</feature>
<feature type="coiled-coil region" evidence="15">
    <location>
        <begin position="44"/>
        <end position="90"/>
    </location>
</feature>
<comment type="caution">
    <text evidence="12">Lacks conserved residue(s) required for the propagation of feature annotation.</text>
</comment>
<evidence type="ECO:0000256" key="2">
    <source>
        <dbReference type="ARBA" id="ARBA00005045"/>
    </source>
</evidence>
<dbReference type="UniPathway" id="UPA00906">
    <property type="reaction ID" value="UER00895"/>
</dbReference>
<dbReference type="PANTHER" id="PTHR43697">
    <property type="entry name" value="SERYL-TRNA SYNTHETASE"/>
    <property type="match status" value="1"/>
</dbReference>
<comment type="domain">
    <text evidence="12">Consists of two distinct domains, a catalytic core and a N-terminal extension that is involved in tRNA binding.</text>
</comment>
<keyword evidence="6 12" id="KW-0547">Nucleotide-binding</keyword>
<dbReference type="InterPro" id="IPR010978">
    <property type="entry name" value="tRNA-bd_arm"/>
</dbReference>
<comment type="catalytic activity">
    <reaction evidence="10 12">
        <text>tRNA(Sec) + L-serine + ATP = L-seryl-tRNA(Sec) + AMP + diphosphate + H(+)</text>
        <dbReference type="Rhea" id="RHEA:42580"/>
        <dbReference type="Rhea" id="RHEA-COMP:9742"/>
        <dbReference type="Rhea" id="RHEA-COMP:10128"/>
        <dbReference type="ChEBI" id="CHEBI:15378"/>
        <dbReference type="ChEBI" id="CHEBI:30616"/>
        <dbReference type="ChEBI" id="CHEBI:33019"/>
        <dbReference type="ChEBI" id="CHEBI:33384"/>
        <dbReference type="ChEBI" id="CHEBI:78442"/>
        <dbReference type="ChEBI" id="CHEBI:78533"/>
        <dbReference type="ChEBI" id="CHEBI:456215"/>
        <dbReference type="EC" id="6.1.1.11"/>
    </reaction>
</comment>
<evidence type="ECO:0000256" key="15">
    <source>
        <dbReference type="SAM" id="Coils"/>
    </source>
</evidence>
<proteinExistence type="inferred from homology"/>
<dbReference type="GO" id="GO:0016260">
    <property type="term" value="P:selenocysteine biosynthetic process"/>
    <property type="evidence" value="ECO:0007669"/>
    <property type="project" value="UniProtKB-UniRule"/>
</dbReference>
<dbReference type="InterPro" id="IPR015866">
    <property type="entry name" value="Ser-tRNA-synth_1_N"/>
</dbReference>
<dbReference type="GO" id="GO:0005737">
    <property type="term" value="C:cytoplasm"/>
    <property type="evidence" value="ECO:0007669"/>
    <property type="project" value="UniProtKB-SubCell"/>
</dbReference>
<sequence length="427" mass="47676">MLDIKWIRENEGALDEALKKRGAEPMAATLVALDDKRRSVIQKLQDMQSRRNAASKEIGAAMAQKNSELAEKLKAEVARIKDTLPAAEQEEREAVAALDDALSRIPNIPLDDVPVGKDEHDNVVKHVVGEKPRWNHAAKEHFEIGEALGLMDFERAAKLSGARFTVLTGQLARLERALGQFMLDMHTTEHGYTEVSSPLMVRDEAMYGTGQLPKFAEDLFRTTDGRWLIPTAEVTLTNLVAGEVLEQEKLPLRFTALTPSFRSEAGSAGRDTRGMLRQHQFWKCELVSITDQETSIAEHERMTECAENVLKRLGLHFRTMTLSTGDMGFGARKTYDIEVWLPGQDTYREISSCSVCGDFQARRMNARYRVKDDKNLKFVHTLNGSGVAVGRCLIAIMENYLNEDGSVTIPDALLPYMGGLTKIERAA</sequence>
<keyword evidence="15" id="KW-0175">Coiled coil</keyword>
<organism evidence="17 18">
    <name type="scientific">Xaviernesmea oryzae</name>
    <dbReference type="NCBI Taxonomy" id="464029"/>
    <lineage>
        <taxon>Bacteria</taxon>
        <taxon>Pseudomonadati</taxon>
        <taxon>Pseudomonadota</taxon>
        <taxon>Alphaproteobacteria</taxon>
        <taxon>Hyphomicrobiales</taxon>
        <taxon>Rhizobiaceae</taxon>
        <taxon>Rhizobium/Agrobacterium group</taxon>
        <taxon>Xaviernesmea</taxon>
    </lineage>
</organism>
<dbReference type="GO" id="GO:0005524">
    <property type="term" value="F:ATP binding"/>
    <property type="evidence" value="ECO:0007669"/>
    <property type="project" value="UniProtKB-UniRule"/>
</dbReference>
<evidence type="ECO:0000256" key="7">
    <source>
        <dbReference type="ARBA" id="ARBA00022840"/>
    </source>
</evidence>
<evidence type="ECO:0000259" key="16">
    <source>
        <dbReference type="PROSITE" id="PS50862"/>
    </source>
</evidence>